<organism evidence="3">
    <name type="scientific">Amphimedon queenslandica</name>
    <name type="common">Sponge</name>
    <dbReference type="NCBI Taxonomy" id="400682"/>
    <lineage>
        <taxon>Eukaryota</taxon>
        <taxon>Metazoa</taxon>
        <taxon>Porifera</taxon>
        <taxon>Demospongiae</taxon>
        <taxon>Heteroscleromorpha</taxon>
        <taxon>Haplosclerida</taxon>
        <taxon>Niphatidae</taxon>
        <taxon>Amphimedon</taxon>
    </lineage>
</organism>
<evidence type="ECO:0000313" key="3">
    <source>
        <dbReference type="EnsemblMetazoa" id="Aqu2.1.06422_001"/>
    </source>
</evidence>
<name>A0A1X7SWS0_AMPQE</name>
<dbReference type="GO" id="GO:0008270">
    <property type="term" value="F:zinc ion binding"/>
    <property type="evidence" value="ECO:0007669"/>
    <property type="project" value="UniProtKB-KW"/>
</dbReference>
<feature type="domain" description="C2H2-type" evidence="2">
    <location>
        <begin position="4"/>
        <end position="31"/>
    </location>
</feature>
<dbReference type="EnsemblMetazoa" id="Aqu2.1.06422_001">
    <property type="protein sequence ID" value="Aqu2.1.06422_001"/>
    <property type="gene ID" value="Aqu2.1.06422"/>
</dbReference>
<dbReference type="AlphaFoldDB" id="A0A1X7SWS0"/>
<sequence length="75" mass="8258">MASYSCSMCGSTYSYRSGLSRHKNTCIGTKSSEISDITAAANVGNINCHFTGCDTRFVCSDDLIKHFSLMFVMRK</sequence>
<dbReference type="SUPFAM" id="SSF57667">
    <property type="entry name" value="beta-beta-alpha zinc fingers"/>
    <property type="match status" value="1"/>
</dbReference>
<keyword evidence="1" id="KW-0862">Zinc</keyword>
<dbReference type="InParanoid" id="A0A1X7SWS0"/>
<accession>A0A1X7SWS0</accession>
<dbReference type="PROSITE" id="PS50157">
    <property type="entry name" value="ZINC_FINGER_C2H2_2"/>
    <property type="match status" value="1"/>
</dbReference>
<protein>
    <recommendedName>
        <fullName evidence="2">C2H2-type domain-containing protein</fullName>
    </recommendedName>
</protein>
<evidence type="ECO:0000256" key="1">
    <source>
        <dbReference type="PROSITE-ProRule" id="PRU00042"/>
    </source>
</evidence>
<dbReference type="InterPro" id="IPR036236">
    <property type="entry name" value="Znf_C2H2_sf"/>
</dbReference>
<reference evidence="3" key="1">
    <citation type="submission" date="2017-05" db="UniProtKB">
        <authorList>
            <consortium name="EnsemblMetazoa"/>
        </authorList>
    </citation>
    <scope>IDENTIFICATION</scope>
</reference>
<dbReference type="Gene3D" id="3.30.160.60">
    <property type="entry name" value="Classic Zinc Finger"/>
    <property type="match status" value="1"/>
</dbReference>
<dbReference type="InterPro" id="IPR013087">
    <property type="entry name" value="Znf_C2H2_type"/>
</dbReference>
<keyword evidence="1" id="KW-0863">Zinc-finger</keyword>
<evidence type="ECO:0000259" key="2">
    <source>
        <dbReference type="PROSITE" id="PS50157"/>
    </source>
</evidence>
<proteinExistence type="predicted"/>
<keyword evidence="1" id="KW-0479">Metal-binding</keyword>